<evidence type="ECO:0000256" key="4">
    <source>
        <dbReference type="ARBA" id="ARBA00023235"/>
    </source>
</evidence>
<gene>
    <name evidence="5" type="primary">truB</name>
    <name evidence="8" type="ORF">A2Z86_03465</name>
</gene>
<comment type="function">
    <text evidence="5">Responsible for synthesis of pseudouridine from uracil-55 in the psi GC loop of transfer RNAs.</text>
</comment>
<dbReference type="HAMAP" id="MF_01080">
    <property type="entry name" value="TruB_bact"/>
    <property type="match status" value="1"/>
</dbReference>
<feature type="active site" description="Nucleophile" evidence="5">
    <location>
        <position position="48"/>
    </location>
</feature>
<evidence type="ECO:0000256" key="5">
    <source>
        <dbReference type="HAMAP-Rule" id="MF_01080"/>
    </source>
</evidence>
<evidence type="ECO:0000313" key="8">
    <source>
        <dbReference type="EMBL" id="OGF98005.1"/>
    </source>
</evidence>
<protein>
    <recommendedName>
        <fullName evidence="5">tRNA pseudouridine synthase B</fullName>
        <ecNumber evidence="5">5.4.99.25</ecNumber>
    </recommendedName>
    <alternativeName>
        <fullName evidence="5">tRNA pseudouridine(55) synthase</fullName>
        <shortName evidence="5">Psi55 synthase</shortName>
    </alternativeName>
    <alternativeName>
        <fullName evidence="5">tRNA pseudouridylate synthase</fullName>
    </alternativeName>
    <alternativeName>
        <fullName evidence="5">tRNA-uridine isomerase</fullName>
    </alternativeName>
</protein>
<comment type="caution">
    <text evidence="8">The sequence shown here is derived from an EMBL/GenBank/DDBJ whole genome shotgun (WGS) entry which is preliminary data.</text>
</comment>
<evidence type="ECO:0000256" key="1">
    <source>
        <dbReference type="ARBA" id="ARBA00000385"/>
    </source>
</evidence>
<dbReference type="Pfam" id="PF01509">
    <property type="entry name" value="TruB_N"/>
    <property type="match status" value="1"/>
</dbReference>
<dbReference type="InterPro" id="IPR032819">
    <property type="entry name" value="TruB_C"/>
</dbReference>
<evidence type="ECO:0000259" key="7">
    <source>
        <dbReference type="Pfam" id="PF16198"/>
    </source>
</evidence>
<feature type="domain" description="tRNA pseudouridylate synthase B C-terminal" evidence="7">
    <location>
        <begin position="185"/>
        <end position="243"/>
    </location>
</feature>
<sequence length="325" mass="35114">MNRTSAAKKVAGGILLVNKRTGLTSHDVVDRARRILREKKIGHTGTLDPRAEGLLVLCVGGATRFASFLANQDKTYRAVIRLGRTTATDDSEGEVLSSYEGDLAPLVGEKRLEQALDSFAGLSLQVPPSYSAKKIGGVPAYVLARRGEKPRLKPVAVRIGSIRLLRFELPELELEVDCSAGTYLRSLARDLGEKLGCGGYLCSLVRTRVGDFTLDSAATLEELRTAGIGEIERKYLRPIESGLAGMPAVELTVSGVEKVYFGRLAEMGRDGSLLPEPPASAGVLEVRMQDGRGRFLGIGRLERIGTSMGVLQPKRLMVEAFPFDS</sequence>
<reference evidence="8 9" key="1">
    <citation type="journal article" date="2016" name="Nat. Commun.">
        <title>Thousands of microbial genomes shed light on interconnected biogeochemical processes in an aquifer system.</title>
        <authorList>
            <person name="Anantharaman K."/>
            <person name="Brown C.T."/>
            <person name="Hug L.A."/>
            <person name="Sharon I."/>
            <person name="Castelle C.J."/>
            <person name="Probst A.J."/>
            <person name="Thomas B.C."/>
            <person name="Singh A."/>
            <person name="Wilkins M.J."/>
            <person name="Karaoz U."/>
            <person name="Brodie E.L."/>
            <person name="Williams K.H."/>
            <person name="Hubbard S.S."/>
            <person name="Banfield J.F."/>
        </authorList>
    </citation>
    <scope>NUCLEOTIDE SEQUENCE [LARGE SCALE GENOMIC DNA]</scope>
</reference>
<keyword evidence="3 5" id="KW-0819">tRNA processing</keyword>
<dbReference type="GO" id="GO:1990481">
    <property type="term" value="P:mRNA pseudouridine synthesis"/>
    <property type="evidence" value="ECO:0007669"/>
    <property type="project" value="TreeGrafter"/>
</dbReference>
<feature type="domain" description="Pseudouridine synthase II N-terminal" evidence="6">
    <location>
        <begin position="33"/>
        <end position="183"/>
    </location>
</feature>
<dbReference type="Pfam" id="PF16198">
    <property type="entry name" value="TruB_C_2"/>
    <property type="match status" value="1"/>
</dbReference>
<dbReference type="EC" id="5.4.99.25" evidence="5"/>
<name>A0A1F5YCU3_9BACT</name>
<dbReference type="PANTHER" id="PTHR13767">
    <property type="entry name" value="TRNA-PSEUDOURIDINE SYNTHASE"/>
    <property type="match status" value="1"/>
</dbReference>
<dbReference type="PANTHER" id="PTHR13767:SF2">
    <property type="entry name" value="PSEUDOURIDYLATE SYNTHASE TRUB1"/>
    <property type="match status" value="1"/>
</dbReference>
<dbReference type="Proteomes" id="UP000176992">
    <property type="component" value="Unassembled WGS sequence"/>
</dbReference>
<dbReference type="InterPro" id="IPR014780">
    <property type="entry name" value="tRNA_psdUridine_synth_TruB"/>
</dbReference>
<dbReference type="Gene3D" id="3.30.2350.10">
    <property type="entry name" value="Pseudouridine synthase"/>
    <property type="match status" value="1"/>
</dbReference>
<dbReference type="GO" id="GO:0003723">
    <property type="term" value="F:RNA binding"/>
    <property type="evidence" value="ECO:0007669"/>
    <property type="project" value="InterPro"/>
</dbReference>
<dbReference type="SUPFAM" id="SSF55120">
    <property type="entry name" value="Pseudouridine synthase"/>
    <property type="match status" value="1"/>
</dbReference>
<dbReference type="CDD" id="cd02573">
    <property type="entry name" value="PseudoU_synth_EcTruB"/>
    <property type="match status" value="1"/>
</dbReference>
<dbReference type="GO" id="GO:0160148">
    <property type="term" value="F:tRNA pseudouridine(55) synthase activity"/>
    <property type="evidence" value="ECO:0007669"/>
    <property type="project" value="UniProtKB-EC"/>
</dbReference>
<evidence type="ECO:0000256" key="3">
    <source>
        <dbReference type="ARBA" id="ARBA00022694"/>
    </source>
</evidence>
<evidence type="ECO:0000313" key="9">
    <source>
        <dbReference type="Proteomes" id="UP000176992"/>
    </source>
</evidence>
<organism evidence="8 9">
    <name type="scientific">Candidatus Glassbacteria bacterium GWA2_58_10</name>
    <dbReference type="NCBI Taxonomy" id="1817865"/>
    <lineage>
        <taxon>Bacteria</taxon>
        <taxon>Candidatus Glassiibacteriota</taxon>
    </lineage>
</organism>
<dbReference type="InterPro" id="IPR002501">
    <property type="entry name" value="PsdUridine_synth_N"/>
</dbReference>
<keyword evidence="4 5" id="KW-0413">Isomerase</keyword>
<dbReference type="AlphaFoldDB" id="A0A1F5YCU3"/>
<evidence type="ECO:0000256" key="2">
    <source>
        <dbReference type="ARBA" id="ARBA00005642"/>
    </source>
</evidence>
<evidence type="ECO:0000259" key="6">
    <source>
        <dbReference type="Pfam" id="PF01509"/>
    </source>
</evidence>
<comment type="similarity">
    <text evidence="2 5">Belongs to the pseudouridine synthase TruB family. Type 1 subfamily.</text>
</comment>
<accession>A0A1F5YCU3</accession>
<proteinExistence type="inferred from homology"/>
<dbReference type="NCBIfam" id="TIGR00431">
    <property type="entry name" value="TruB"/>
    <property type="match status" value="1"/>
</dbReference>
<dbReference type="EMBL" id="MFIV01000185">
    <property type="protein sequence ID" value="OGF98005.1"/>
    <property type="molecule type" value="Genomic_DNA"/>
</dbReference>
<dbReference type="GO" id="GO:0031119">
    <property type="term" value="P:tRNA pseudouridine synthesis"/>
    <property type="evidence" value="ECO:0007669"/>
    <property type="project" value="UniProtKB-UniRule"/>
</dbReference>
<comment type="catalytic activity">
    <reaction evidence="1 5">
        <text>uridine(55) in tRNA = pseudouridine(55) in tRNA</text>
        <dbReference type="Rhea" id="RHEA:42532"/>
        <dbReference type="Rhea" id="RHEA-COMP:10101"/>
        <dbReference type="Rhea" id="RHEA-COMP:10102"/>
        <dbReference type="ChEBI" id="CHEBI:65314"/>
        <dbReference type="ChEBI" id="CHEBI:65315"/>
        <dbReference type="EC" id="5.4.99.25"/>
    </reaction>
</comment>
<dbReference type="InterPro" id="IPR020103">
    <property type="entry name" value="PsdUridine_synth_cat_dom_sf"/>
</dbReference>